<gene>
    <name evidence="2" type="ORF">METZ01_LOCUS350426</name>
</gene>
<dbReference type="PANTHER" id="PTHR42693:SF33">
    <property type="entry name" value="ARYLSULFATASE"/>
    <property type="match status" value="1"/>
</dbReference>
<proteinExistence type="inferred from homology"/>
<sequence length="64" mass="7104">MKSQILFTLLTAASICTIQAVDKRPNIILAMADDQGWGDMGYMGHKVLKTPVFDEMAKTGLRFD</sequence>
<dbReference type="PANTHER" id="PTHR42693">
    <property type="entry name" value="ARYLSULFATASE FAMILY MEMBER"/>
    <property type="match status" value="1"/>
</dbReference>
<accession>A0A382RJZ5</accession>
<evidence type="ECO:0000313" key="2">
    <source>
        <dbReference type="EMBL" id="SVC97572.1"/>
    </source>
</evidence>
<protein>
    <submittedName>
        <fullName evidence="2">Uncharacterized protein</fullName>
    </submittedName>
</protein>
<dbReference type="GO" id="GO:0004065">
    <property type="term" value="F:arylsulfatase activity"/>
    <property type="evidence" value="ECO:0007669"/>
    <property type="project" value="TreeGrafter"/>
</dbReference>
<feature type="non-terminal residue" evidence="2">
    <location>
        <position position="64"/>
    </location>
</feature>
<name>A0A382RJZ5_9ZZZZ</name>
<dbReference type="AlphaFoldDB" id="A0A382RJZ5"/>
<dbReference type="InterPro" id="IPR017850">
    <property type="entry name" value="Alkaline_phosphatase_core_sf"/>
</dbReference>
<dbReference type="Gene3D" id="3.40.720.10">
    <property type="entry name" value="Alkaline Phosphatase, subunit A"/>
    <property type="match status" value="1"/>
</dbReference>
<evidence type="ECO:0000256" key="1">
    <source>
        <dbReference type="ARBA" id="ARBA00008779"/>
    </source>
</evidence>
<comment type="similarity">
    <text evidence="1">Belongs to the sulfatase family.</text>
</comment>
<organism evidence="2">
    <name type="scientific">marine metagenome</name>
    <dbReference type="NCBI Taxonomy" id="408172"/>
    <lineage>
        <taxon>unclassified sequences</taxon>
        <taxon>metagenomes</taxon>
        <taxon>ecological metagenomes</taxon>
    </lineage>
</organism>
<dbReference type="SUPFAM" id="SSF53649">
    <property type="entry name" value="Alkaline phosphatase-like"/>
    <property type="match status" value="1"/>
</dbReference>
<dbReference type="EMBL" id="UINC01122018">
    <property type="protein sequence ID" value="SVC97572.1"/>
    <property type="molecule type" value="Genomic_DNA"/>
</dbReference>
<reference evidence="2" key="1">
    <citation type="submission" date="2018-05" db="EMBL/GenBank/DDBJ databases">
        <authorList>
            <person name="Lanie J.A."/>
            <person name="Ng W.-L."/>
            <person name="Kazmierczak K.M."/>
            <person name="Andrzejewski T.M."/>
            <person name="Davidsen T.M."/>
            <person name="Wayne K.J."/>
            <person name="Tettelin H."/>
            <person name="Glass J.I."/>
            <person name="Rusch D."/>
            <person name="Podicherti R."/>
            <person name="Tsui H.-C.T."/>
            <person name="Winkler M.E."/>
        </authorList>
    </citation>
    <scope>NUCLEOTIDE SEQUENCE</scope>
</reference>
<dbReference type="InterPro" id="IPR050738">
    <property type="entry name" value="Sulfatase"/>
</dbReference>